<sequence>MGGGSIAAKDGVYPCRRALWSHRRRALCDTRRHPCDSENSVVAQSAQAPVALVTGAARRVGAAIARRLHAGGAQVALHYRESEAAARQLADELDALRAGSAAVFRADLLDVDALPALVSAVVARFGRLDALVNNASSFYPTAVGETGLEAWEDLMGSNLRAPYFLMQAAAPHLAEAGGSVVNIVDIHAERPLPGYPVYSAAKAGLFGLTRAMAIELAPRVRVNGVSPGAILWPDDGQFPDREREAIVAHTLLKRAGHPDDIAGAVRYLLFDAPYVTGQILAVDAGRSAHL</sequence>
<dbReference type="GO" id="GO:0047040">
    <property type="term" value="F:pteridine reductase activity"/>
    <property type="evidence" value="ECO:0007669"/>
    <property type="project" value="UniProtKB-EC"/>
</dbReference>
<dbReference type="EMBL" id="CP048836">
    <property type="protein sequence ID" value="QID16499.1"/>
    <property type="molecule type" value="Genomic_DNA"/>
</dbReference>
<dbReference type="PROSITE" id="PS00061">
    <property type="entry name" value="ADH_SHORT"/>
    <property type="match status" value="1"/>
</dbReference>
<reference evidence="3 4" key="1">
    <citation type="submission" date="2020-02" db="EMBL/GenBank/DDBJ databases">
        <title>Nitrogenibacter mangrovi gen. nov., sp. nov. isolated from mangrove sediment, a denitrifying betaproteobacterium.</title>
        <authorList>
            <person name="Liao H."/>
            <person name="Tian Y."/>
        </authorList>
    </citation>
    <scope>NUCLEOTIDE SEQUENCE [LARGE SCALE GENOMIC DNA]</scope>
    <source>
        <strain evidence="3 4">M9-3-2</strain>
    </source>
</reference>
<evidence type="ECO:0000313" key="4">
    <source>
        <dbReference type="Proteomes" id="UP000501991"/>
    </source>
</evidence>
<dbReference type="SUPFAM" id="SSF51735">
    <property type="entry name" value="NAD(P)-binding Rossmann-fold domains"/>
    <property type="match status" value="1"/>
</dbReference>
<dbReference type="NCBIfam" id="NF006598">
    <property type="entry name" value="PRK09135.1"/>
    <property type="match status" value="1"/>
</dbReference>
<dbReference type="InterPro" id="IPR002347">
    <property type="entry name" value="SDR_fam"/>
</dbReference>
<evidence type="ECO:0000256" key="2">
    <source>
        <dbReference type="ARBA" id="ARBA00023002"/>
    </source>
</evidence>
<dbReference type="KEGG" id="azq:G3580_01980"/>
<dbReference type="InterPro" id="IPR036291">
    <property type="entry name" value="NAD(P)-bd_dom_sf"/>
</dbReference>
<gene>
    <name evidence="3" type="ORF">G3580_01980</name>
</gene>
<dbReference type="InterPro" id="IPR020904">
    <property type="entry name" value="Sc_DH/Rdtase_CS"/>
</dbReference>
<dbReference type="PRINTS" id="PR00081">
    <property type="entry name" value="GDHRDH"/>
</dbReference>
<evidence type="ECO:0000256" key="1">
    <source>
        <dbReference type="ARBA" id="ARBA00006484"/>
    </source>
</evidence>
<evidence type="ECO:0000313" key="3">
    <source>
        <dbReference type="EMBL" id="QID16499.1"/>
    </source>
</evidence>
<comment type="similarity">
    <text evidence="1">Belongs to the short-chain dehydrogenases/reductases (SDR) family.</text>
</comment>
<dbReference type="PRINTS" id="PR00080">
    <property type="entry name" value="SDRFAMILY"/>
</dbReference>
<proteinExistence type="inferred from homology"/>
<dbReference type="Gene3D" id="3.40.50.720">
    <property type="entry name" value="NAD(P)-binding Rossmann-like Domain"/>
    <property type="match status" value="1"/>
</dbReference>
<dbReference type="PANTHER" id="PTHR43639">
    <property type="entry name" value="OXIDOREDUCTASE, SHORT-CHAIN DEHYDROGENASE/REDUCTASE FAMILY (AFU_ORTHOLOGUE AFUA_5G02870)"/>
    <property type="match status" value="1"/>
</dbReference>
<dbReference type="PANTHER" id="PTHR43639:SF1">
    <property type="entry name" value="SHORT-CHAIN DEHYDROGENASE_REDUCTASE FAMILY PROTEIN"/>
    <property type="match status" value="1"/>
</dbReference>
<protein>
    <submittedName>
        <fullName evidence="3">Pteridine reductase</fullName>
        <ecNumber evidence="3">1.5.1.33</ecNumber>
    </submittedName>
</protein>
<dbReference type="FunFam" id="3.40.50.720:FF:000084">
    <property type="entry name" value="Short-chain dehydrogenase reductase"/>
    <property type="match status" value="1"/>
</dbReference>
<keyword evidence="2 3" id="KW-0560">Oxidoreductase</keyword>
<organism evidence="3 4">
    <name type="scientific">Nitrogeniibacter mangrovi</name>
    <dbReference type="NCBI Taxonomy" id="2016596"/>
    <lineage>
        <taxon>Bacteria</taxon>
        <taxon>Pseudomonadati</taxon>
        <taxon>Pseudomonadota</taxon>
        <taxon>Betaproteobacteria</taxon>
        <taxon>Rhodocyclales</taxon>
        <taxon>Zoogloeaceae</taxon>
        <taxon>Nitrogeniibacter</taxon>
    </lineage>
</organism>
<accession>A0A6C1B0H6</accession>
<keyword evidence="4" id="KW-1185">Reference proteome</keyword>
<dbReference type="EC" id="1.5.1.33" evidence="3"/>
<dbReference type="Pfam" id="PF13561">
    <property type="entry name" value="adh_short_C2"/>
    <property type="match status" value="1"/>
</dbReference>
<dbReference type="AlphaFoldDB" id="A0A6C1B0H6"/>
<dbReference type="Proteomes" id="UP000501991">
    <property type="component" value="Chromosome"/>
</dbReference>
<name>A0A6C1B0H6_9RHOO</name>